<proteinExistence type="predicted"/>
<dbReference type="Proteomes" id="UP000463700">
    <property type="component" value="Unassembled WGS sequence"/>
</dbReference>
<feature type="chain" id="PRO_5026851936" evidence="1">
    <location>
        <begin position="26"/>
        <end position="157"/>
    </location>
</feature>
<name>A0A6N6WAP7_9BURK</name>
<accession>A0A6N6WAP7</accession>
<dbReference type="GO" id="GO:0004180">
    <property type="term" value="F:carboxypeptidase activity"/>
    <property type="evidence" value="ECO:0007669"/>
    <property type="project" value="UniProtKB-KW"/>
</dbReference>
<evidence type="ECO:0000313" key="3">
    <source>
        <dbReference type="Proteomes" id="UP000463700"/>
    </source>
</evidence>
<feature type="signal peptide" evidence="1">
    <location>
        <begin position="1"/>
        <end position="25"/>
    </location>
</feature>
<keyword evidence="2" id="KW-0121">Carboxypeptidase</keyword>
<dbReference type="OrthoDB" id="5568005at2"/>
<sequence>MFRNAHFSMLLPFLFFTCVSGAALAQSLPQPASQNGISYITGGVGEDEVQAFRAAAANYNLRMTFASKTGSYLSDIDVTITSGAGRSVLTIRTEGPFLFVRLPAGRYQIRAQTRHIIETRKIQVPARGGAELRFYWEDPDRRGVVHICKSCPDMGRP</sequence>
<comment type="caution">
    <text evidence="2">The sequence shown here is derived from an EMBL/GenBank/DDBJ whole genome shotgun (WGS) entry which is preliminary data.</text>
</comment>
<evidence type="ECO:0000256" key="1">
    <source>
        <dbReference type="SAM" id="SignalP"/>
    </source>
</evidence>
<dbReference type="AlphaFoldDB" id="A0A6N6WAP7"/>
<organism evidence="2 3">
    <name type="scientific">Paraburkholderia madseniana</name>
    <dbReference type="NCBI Taxonomy" id="2599607"/>
    <lineage>
        <taxon>Bacteria</taxon>
        <taxon>Pseudomonadati</taxon>
        <taxon>Pseudomonadota</taxon>
        <taxon>Betaproteobacteria</taxon>
        <taxon>Burkholderiales</taxon>
        <taxon>Burkholderiaceae</taxon>
        <taxon>Paraburkholderia</taxon>
    </lineage>
</organism>
<keyword evidence="2" id="KW-0645">Protease</keyword>
<evidence type="ECO:0000313" key="2">
    <source>
        <dbReference type="EMBL" id="KAE8757251.1"/>
    </source>
</evidence>
<protein>
    <submittedName>
        <fullName evidence="2">Carboxypeptidase regulatory-like domain-containing protein</fullName>
    </submittedName>
</protein>
<keyword evidence="1" id="KW-0732">Signal</keyword>
<keyword evidence="2" id="KW-0378">Hydrolase</keyword>
<gene>
    <name evidence="2" type="ORF">FSO04_24550</name>
</gene>
<dbReference type="RefSeq" id="WP_154563335.1">
    <property type="nucleotide sequence ID" value="NZ_VOSW01000049.1"/>
</dbReference>
<reference evidence="2 3" key="1">
    <citation type="journal article" date="2020" name="Int. J. Syst. Evol. Microbiol.">
        <title>Paraburkholderia madseniana sp. nov., a phenolic acid-degrading bacterium isolated from acidic forest soil.</title>
        <authorList>
            <person name="Wilhelm R.C."/>
            <person name="Murphy S.J.L."/>
            <person name="Feriancek N.M."/>
            <person name="Karasz D.C."/>
            <person name="DeRito C.M."/>
            <person name="Newman J.D."/>
            <person name="Buckley D.H."/>
        </authorList>
    </citation>
    <scope>NUCLEOTIDE SEQUENCE [LARGE SCALE GENOMIC DNA]</scope>
    <source>
        <strain evidence="2 3">RP11</strain>
    </source>
</reference>
<dbReference type="EMBL" id="VOSW01000049">
    <property type="protein sequence ID" value="KAE8757251.1"/>
    <property type="molecule type" value="Genomic_DNA"/>
</dbReference>